<proteinExistence type="predicted"/>
<gene>
    <name evidence="1" type="ORF">HV823_11935</name>
</gene>
<protein>
    <submittedName>
        <fullName evidence="1">Gene transfer agent family protein</fullName>
    </submittedName>
</protein>
<accession>A0ABX2QFI1</accession>
<evidence type="ECO:0000313" key="2">
    <source>
        <dbReference type="Proteomes" id="UP000659172"/>
    </source>
</evidence>
<organism evidence="1 2">
    <name type="scientific">Mycoplana rhizolycopersici</name>
    <dbReference type="NCBI Taxonomy" id="2746702"/>
    <lineage>
        <taxon>Bacteria</taxon>
        <taxon>Pseudomonadati</taxon>
        <taxon>Pseudomonadota</taxon>
        <taxon>Alphaproteobacteria</taxon>
        <taxon>Hyphomicrobiales</taxon>
        <taxon>Rhizobiaceae</taxon>
        <taxon>Mycoplana</taxon>
    </lineage>
</organism>
<sequence>MANPIRGSVSLPVGDRTFTMSFSINALCVLEDELGAPIGKVAEGLNDQANIRMSTVRTIVWAGLQDHHPEIDLKEAGAVMTEATVPVCMEAIGKAFKLAFPEGEKKANPRKAGASRR</sequence>
<dbReference type="RefSeq" id="WP_176949944.1">
    <property type="nucleotide sequence ID" value="NZ_JABXYK010000006.1"/>
</dbReference>
<name>A0ABX2QFI1_9HYPH</name>
<dbReference type="Proteomes" id="UP000659172">
    <property type="component" value="Unassembled WGS sequence"/>
</dbReference>
<dbReference type="Pfam" id="PF11836">
    <property type="entry name" value="Phage_TAC_11"/>
    <property type="match status" value="1"/>
</dbReference>
<comment type="caution">
    <text evidence="1">The sequence shown here is derived from an EMBL/GenBank/DDBJ whole genome shotgun (WGS) entry which is preliminary data.</text>
</comment>
<evidence type="ECO:0000313" key="1">
    <source>
        <dbReference type="EMBL" id="NVP55963.1"/>
    </source>
</evidence>
<keyword evidence="2" id="KW-1185">Reference proteome</keyword>
<dbReference type="InterPro" id="IPR021791">
    <property type="entry name" value="Phage_TAC_11"/>
</dbReference>
<dbReference type="EMBL" id="JABXYK010000006">
    <property type="protein sequence ID" value="NVP55963.1"/>
    <property type="molecule type" value="Genomic_DNA"/>
</dbReference>
<reference evidence="1 2" key="1">
    <citation type="submission" date="2020-06" db="EMBL/GenBank/DDBJ databases">
        <title>Rhizobium sp.nov. isolated from the tomato plant.</title>
        <authorList>
            <person name="Thin K.K."/>
            <person name="Zhang X."/>
            <person name="He S."/>
        </authorList>
    </citation>
    <scope>NUCLEOTIDE SEQUENCE [LARGE SCALE GENOMIC DNA]</scope>
    <source>
        <strain evidence="1 2">DBTS2</strain>
    </source>
</reference>